<dbReference type="SUPFAM" id="SSF82549">
    <property type="entry name" value="DAK1/DegV-like"/>
    <property type="match status" value="1"/>
</dbReference>
<dbReference type="NCBIfam" id="TIGR00762">
    <property type="entry name" value="DegV"/>
    <property type="match status" value="1"/>
</dbReference>
<evidence type="ECO:0000256" key="1">
    <source>
        <dbReference type="ARBA" id="ARBA00023121"/>
    </source>
</evidence>
<keyword evidence="1" id="KW-0446">Lipid-binding</keyword>
<dbReference type="PANTHER" id="PTHR33434:SF2">
    <property type="entry name" value="FATTY ACID-BINDING PROTEIN TM_1468"/>
    <property type="match status" value="1"/>
</dbReference>
<dbReference type="InterPro" id="IPR043168">
    <property type="entry name" value="DegV_C"/>
</dbReference>
<evidence type="ECO:0000313" key="2">
    <source>
        <dbReference type="EMBL" id="MEE2057724.1"/>
    </source>
</evidence>
<protein>
    <submittedName>
        <fullName evidence="2">DegV family protein</fullName>
    </submittedName>
</protein>
<organism evidence="2 3">
    <name type="scientific">Rhodococcus artemisiae</name>
    <dbReference type="NCBI Taxonomy" id="714159"/>
    <lineage>
        <taxon>Bacteria</taxon>
        <taxon>Bacillati</taxon>
        <taxon>Actinomycetota</taxon>
        <taxon>Actinomycetes</taxon>
        <taxon>Mycobacteriales</taxon>
        <taxon>Nocardiaceae</taxon>
        <taxon>Rhodococcus</taxon>
    </lineage>
</organism>
<dbReference type="InterPro" id="IPR050270">
    <property type="entry name" value="DegV_domain_contain"/>
</dbReference>
<sequence>MSVVVVTDSSCCLDPKMAERYDIRIVPLHVISDGRDYREGIDELPEDLSGATTSGPSPAELLEVYTRAFDDSDGDGVVAVHLSRLLSGTWEAAKNAADSFGDRVRLIDSQNTAMGLGFAALEAARAAESGADLDDVYSRAVEVAASGRTLLVVDRLDHLRRGGRIGTATALLGTALAMKPVLHLVDGKLVLREKTRTMTKAMAKLVDGVVAEAGRTPLLAVHHRGAPERAQLLVEQLAERIPDAAELLTCEIDGVLGAHVGPGAIGIVVARR</sequence>
<dbReference type="PANTHER" id="PTHR33434">
    <property type="entry name" value="DEGV DOMAIN-CONTAINING PROTEIN DR_1986-RELATED"/>
    <property type="match status" value="1"/>
</dbReference>
<dbReference type="Gene3D" id="3.30.1180.10">
    <property type="match status" value="1"/>
</dbReference>
<dbReference type="EMBL" id="JAUTXY010000003">
    <property type="protein sequence ID" value="MEE2057724.1"/>
    <property type="molecule type" value="Genomic_DNA"/>
</dbReference>
<dbReference type="RefSeq" id="WP_330132954.1">
    <property type="nucleotide sequence ID" value="NZ_JAUTXY010000003.1"/>
</dbReference>
<dbReference type="Gene3D" id="3.40.50.10170">
    <property type="match status" value="1"/>
</dbReference>
<keyword evidence="3" id="KW-1185">Reference proteome</keyword>
<dbReference type="PROSITE" id="PS51482">
    <property type="entry name" value="DEGV"/>
    <property type="match status" value="1"/>
</dbReference>
<dbReference type="Pfam" id="PF02645">
    <property type="entry name" value="DegV"/>
    <property type="match status" value="1"/>
</dbReference>
<accession>A0ABU7L856</accession>
<proteinExistence type="predicted"/>
<dbReference type="InterPro" id="IPR003797">
    <property type="entry name" value="DegV"/>
</dbReference>
<evidence type="ECO:0000313" key="3">
    <source>
        <dbReference type="Proteomes" id="UP001336020"/>
    </source>
</evidence>
<dbReference type="Proteomes" id="UP001336020">
    <property type="component" value="Unassembled WGS sequence"/>
</dbReference>
<name>A0ABU7L856_9NOCA</name>
<reference evidence="2 3" key="1">
    <citation type="submission" date="2023-07" db="EMBL/GenBank/DDBJ databases">
        <authorList>
            <person name="Girao M."/>
            <person name="Carvalho M.F."/>
        </authorList>
    </citation>
    <scope>NUCLEOTIDE SEQUENCE [LARGE SCALE GENOMIC DNA]</scope>
    <source>
        <strain evidence="2 3">YIM65754</strain>
    </source>
</reference>
<gene>
    <name evidence="2" type="ORF">Q7514_09320</name>
</gene>
<comment type="caution">
    <text evidence="2">The sequence shown here is derived from an EMBL/GenBank/DDBJ whole genome shotgun (WGS) entry which is preliminary data.</text>
</comment>